<reference evidence="4" key="1">
    <citation type="submission" date="2018-05" db="EMBL/GenBank/DDBJ databases">
        <title>Draft genome of Mucuna pruriens seed.</title>
        <authorList>
            <person name="Nnadi N.E."/>
            <person name="Vos R."/>
            <person name="Hasami M.H."/>
            <person name="Devisetty U.K."/>
            <person name="Aguiy J.C."/>
        </authorList>
    </citation>
    <scope>NUCLEOTIDE SEQUENCE [LARGE SCALE GENOMIC DNA]</scope>
    <source>
        <strain evidence="4">JCA_2017</strain>
    </source>
</reference>
<accession>A0A371F1Y9</accession>
<feature type="transmembrane region" description="Helical" evidence="2">
    <location>
        <begin position="165"/>
        <end position="185"/>
    </location>
</feature>
<dbReference type="AlphaFoldDB" id="A0A371F1Y9"/>
<evidence type="ECO:0000313" key="4">
    <source>
        <dbReference type="EMBL" id="RDX72213.1"/>
    </source>
</evidence>
<dbReference type="Proteomes" id="UP000257109">
    <property type="component" value="Unassembled WGS sequence"/>
</dbReference>
<keyword evidence="5" id="KW-1185">Reference proteome</keyword>
<keyword evidence="2" id="KW-0812">Transmembrane</keyword>
<dbReference type="EMBL" id="QJKJ01011004">
    <property type="protein sequence ID" value="RDX72213.1"/>
    <property type="molecule type" value="Genomic_DNA"/>
</dbReference>
<dbReference type="PANTHER" id="PTHR35046:SF9">
    <property type="entry name" value="RNA-DIRECTED DNA POLYMERASE"/>
    <property type="match status" value="1"/>
</dbReference>
<name>A0A371F1Y9_MUCPR</name>
<dbReference type="InterPro" id="IPR056924">
    <property type="entry name" value="SH3_Tf2-1"/>
</dbReference>
<gene>
    <name evidence="4" type="ORF">CR513_48330</name>
</gene>
<feature type="non-terminal residue" evidence="4">
    <location>
        <position position="1"/>
    </location>
</feature>
<organism evidence="4 5">
    <name type="scientific">Mucuna pruriens</name>
    <name type="common">Velvet bean</name>
    <name type="synonym">Dolichos pruriens</name>
    <dbReference type="NCBI Taxonomy" id="157652"/>
    <lineage>
        <taxon>Eukaryota</taxon>
        <taxon>Viridiplantae</taxon>
        <taxon>Streptophyta</taxon>
        <taxon>Embryophyta</taxon>
        <taxon>Tracheophyta</taxon>
        <taxon>Spermatophyta</taxon>
        <taxon>Magnoliopsida</taxon>
        <taxon>eudicotyledons</taxon>
        <taxon>Gunneridae</taxon>
        <taxon>Pentapetalae</taxon>
        <taxon>rosids</taxon>
        <taxon>fabids</taxon>
        <taxon>Fabales</taxon>
        <taxon>Fabaceae</taxon>
        <taxon>Papilionoideae</taxon>
        <taxon>50 kb inversion clade</taxon>
        <taxon>NPAAA clade</taxon>
        <taxon>indigoferoid/millettioid clade</taxon>
        <taxon>Phaseoleae</taxon>
        <taxon>Mucuna</taxon>
    </lineage>
</organism>
<evidence type="ECO:0000256" key="1">
    <source>
        <dbReference type="SAM" id="MobiDB-lite"/>
    </source>
</evidence>
<proteinExistence type="predicted"/>
<feature type="domain" description="Tf2-1-like SH3-like" evidence="3">
    <location>
        <begin position="258"/>
        <end position="318"/>
    </location>
</feature>
<comment type="caution">
    <text evidence="4">The sequence shown here is derived from an EMBL/GenBank/DDBJ whole genome shotgun (WGS) entry which is preliminary data.</text>
</comment>
<protein>
    <recommendedName>
        <fullName evidence="3">Tf2-1-like SH3-like domain-containing protein</fullName>
    </recommendedName>
</protein>
<sequence length="347" mass="39967">MTGSEKLSNYLPKTWATPNSLQNKKVTHYGVTNKFFFVHMGHKLTYLPTDLEKMLKGFKEIFSKEIPHGFPTIIGIEQIDFIPKASMTLTNAFELVPRDLIPLEIFYKHFVKDFSILATPLDKIVKNNNNEGHAQWVKLFKEVVRLHGLPKTITQSLLITYGKSFGVILALSYFFQLLVILKWMARLRYPKNLISTSKFAYSRVVNTTKSHSPFELVYEFNLLTPLYLLPLPNISSMLKCDGISKAQFVKILHVKTRDLVWVHLRKERFPNLRKSKLLLRGDGPFKVLAKVNDKAYILDMPQTYKGSHTFHVADLSPYDISNQELEKEPQAMGEHGHQSTPRPYDKG</sequence>
<evidence type="ECO:0000256" key="2">
    <source>
        <dbReference type="SAM" id="Phobius"/>
    </source>
</evidence>
<feature type="region of interest" description="Disordered" evidence="1">
    <location>
        <begin position="324"/>
        <end position="347"/>
    </location>
</feature>
<dbReference type="Pfam" id="PF24626">
    <property type="entry name" value="SH3_Tf2-1"/>
    <property type="match status" value="1"/>
</dbReference>
<dbReference type="PANTHER" id="PTHR35046">
    <property type="entry name" value="ZINC KNUCKLE (CCHC-TYPE) FAMILY PROTEIN"/>
    <property type="match status" value="1"/>
</dbReference>
<keyword evidence="2" id="KW-0472">Membrane</keyword>
<keyword evidence="2" id="KW-1133">Transmembrane helix</keyword>
<evidence type="ECO:0000259" key="3">
    <source>
        <dbReference type="Pfam" id="PF24626"/>
    </source>
</evidence>
<evidence type="ECO:0000313" key="5">
    <source>
        <dbReference type="Proteomes" id="UP000257109"/>
    </source>
</evidence>